<name>A0A0W1KNF9_9ACTO</name>
<dbReference type="InterPro" id="IPR003736">
    <property type="entry name" value="PAAI_dom"/>
</dbReference>
<proteinExistence type="predicted"/>
<dbReference type="InterPro" id="IPR006683">
    <property type="entry name" value="Thioestr_dom"/>
</dbReference>
<dbReference type="EMBL" id="LNIZ01000001">
    <property type="protein sequence ID" value="KTF05037.1"/>
    <property type="molecule type" value="Genomic_DNA"/>
</dbReference>
<dbReference type="GO" id="GO:0016289">
    <property type="term" value="F:acyl-CoA hydrolase activity"/>
    <property type="evidence" value="ECO:0007669"/>
    <property type="project" value="UniProtKB-ARBA"/>
</dbReference>
<accession>A0A0W1KNF9</accession>
<protein>
    <submittedName>
        <fullName evidence="3">Proofreading thioesterase EntH</fullName>
        <ecNumber evidence="3">3.1.2.-</ecNumber>
    </submittedName>
</protein>
<dbReference type="SUPFAM" id="SSF54637">
    <property type="entry name" value="Thioesterase/thiol ester dehydrase-isomerase"/>
    <property type="match status" value="1"/>
</dbReference>
<dbReference type="PATRIC" id="fig|59561.3.peg.341"/>
<dbReference type="InterPro" id="IPR029069">
    <property type="entry name" value="HotDog_dom_sf"/>
</dbReference>
<dbReference type="EC" id="3.1.2.-" evidence="3"/>
<dbReference type="Proteomes" id="UP000054404">
    <property type="component" value="Unassembled WGS sequence"/>
</dbReference>
<gene>
    <name evidence="3" type="primary">entH</name>
    <name evidence="3" type="ORF">AQZ59_00345</name>
</gene>
<evidence type="ECO:0000256" key="1">
    <source>
        <dbReference type="ARBA" id="ARBA00022801"/>
    </source>
</evidence>
<dbReference type="Gene3D" id="3.10.129.10">
    <property type="entry name" value="Hotdog Thioesterase"/>
    <property type="match status" value="1"/>
</dbReference>
<reference evidence="3 4" key="1">
    <citation type="submission" date="2015-11" db="EMBL/GenBank/DDBJ databases">
        <title>Draft Genome Sequence of the Type Strain Trueperella bernardiae LCDC 89-0504T, Isolated from Blood Culture.</title>
        <authorList>
            <person name="Bernier A.-M."/>
            <person name="Bernard K."/>
        </authorList>
    </citation>
    <scope>NUCLEOTIDE SEQUENCE [LARGE SCALE GENOMIC DNA]</scope>
    <source>
        <strain evidence="3 4">LCDC 89-0504</strain>
    </source>
</reference>
<keyword evidence="4" id="KW-1185">Reference proteome</keyword>
<dbReference type="Pfam" id="PF03061">
    <property type="entry name" value="4HBT"/>
    <property type="match status" value="1"/>
</dbReference>
<sequence length="134" mass="13813">MTVHPARPCYAGTMTTLDKTLAITVEAHTADICTVSMPTAHAHQPYGVVHGGINGVLVEHAGSLLALTNAPEGKIAVGTELSVSHVAPNATALVRATARVLKVTRSSVITSVIVSDERGEMTAAGRLTCVFISA</sequence>
<dbReference type="AlphaFoldDB" id="A0A0W1KNF9"/>
<dbReference type="CDD" id="cd03443">
    <property type="entry name" value="PaaI_thioesterase"/>
    <property type="match status" value="1"/>
</dbReference>
<organism evidence="3 4">
    <name type="scientific">Trueperella bernardiae</name>
    <dbReference type="NCBI Taxonomy" id="59561"/>
    <lineage>
        <taxon>Bacteria</taxon>
        <taxon>Bacillati</taxon>
        <taxon>Actinomycetota</taxon>
        <taxon>Actinomycetes</taxon>
        <taxon>Actinomycetales</taxon>
        <taxon>Actinomycetaceae</taxon>
        <taxon>Trueperella</taxon>
    </lineage>
</organism>
<comment type="caution">
    <text evidence="3">The sequence shown here is derived from an EMBL/GenBank/DDBJ whole genome shotgun (WGS) entry which is preliminary data.</text>
</comment>
<dbReference type="STRING" id="59561.AQZ59_00345"/>
<dbReference type="NCBIfam" id="TIGR00369">
    <property type="entry name" value="unchar_dom_1"/>
    <property type="match status" value="1"/>
</dbReference>
<evidence type="ECO:0000313" key="3">
    <source>
        <dbReference type="EMBL" id="KTF05037.1"/>
    </source>
</evidence>
<feature type="domain" description="Thioesterase" evidence="2">
    <location>
        <begin position="46"/>
        <end position="120"/>
    </location>
</feature>
<evidence type="ECO:0000313" key="4">
    <source>
        <dbReference type="Proteomes" id="UP000054404"/>
    </source>
</evidence>
<evidence type="ECO:0000259" key="2">
    <source>
        <dbReference type="Pfam" id="PF03061"/>
    </source>
</evidence>
<keyword evidence="1 3" id="KW-0378">Hydrolase</keyword>